<dbReference type="PANTHER" id="PTHR16128">
    <property type="entry name" value="FAD/NAD(P)-BINDING OXIDOREDUCTASE FAMILY PROTEIN"/>
    <property type="match status" value="1"/>
</dbReference>
<reference evidence="2 3" key="1">
    <citation type="submission" date="2023-06" db="EMBL/GenBank/DDBJ databases">
        <title>Marinobacter azerbaijanicus a moderately halophilic, isolated from Urmia Lake in Azerbaijan region of Iran.</title>
        <authorList>
            <person name="Sanchez-Porro C."/>
            <person name="Aghdam E.M."/>
            <person name="Saheb S.M."/>
            <person name="Tarhriz V."/>
            <person name="Kazemi E."/>
            <person name="Ammozegar M.A."/>
            <person name="Ventosa A."/>
            <person name="Hejazi M.S."/>
        </authorList>
    </citation>
    <scope>NUCLEOTIDE SEQUENCE [LARGE SCALE GENOMIC DNA]</scope>
    <source>
        <strain evidence="2 3">TBZ242</strain>
    </source>
</reference>
<dbReference type="InterPro" id="IPR002937">
    <property type="entry name" value="Amino_oxidase"/>
</dbReference>
<dbReference type="Pfam" id="PF13450">
    <property type="entry name" value="NAD_binding_8"/>
    <property type="match status" value="1"/>
</dbReference>
<comment type="caution">
    <text evidence="2">The sequence shown here is derived from an EMBL/GenBank/DDBJ whole genome shotgun (WGS) entry which is preliminary data.</text>
</comment>
<evidence type="ECO:0000313" key="2">
    <source>
        <dbReference type="EMBL" id="MDL0429562.1"/>
    </source>
</evidence>
<keyword evidence="3" id="KW-1185">Reference proteome</keyword>
<dbReference type="InterPro" id="IPR036188">
    <property type="entry name" value="FAD/NAD-bd_sf"/>
</dbReference>
<accession>A0ABT7I672</accession>
<dbReference type="Gene3D" id="3.90.660.10">
    <property type="match status" value="1"/>
</dbReference>
<proteinExistence type="predicted"/>
<dbReference type="Pfam" id="PF01593">
    <property type="entry name" value="Amino_oxidase"/>
    <property type="match status" value="1"/>
</dbReference>
<organism evidence="2 3">
    <name type="scientific">Marinobacter azerbaijanicus</name>
    <dbReference type="NCBI Taxonomy" id="3050455"/>
    <lineage>
        <taxon>Bacteria</taxon>
        <taxon>Pseudomonadati</taxon>
        <taxon>Pseudomonadota</taxon>
        <taxon>Gammaproteobacteria</taxon>
        <taxon>Pseudomonadales</taxon>
        <taxon>Marinobacteraceae</taxon>
        <taxon>Marinobacter</taxon>
    </lineage>
</organism>
<protein>
    <submittedName>
        <fullName evidence="2">FAD-dependent oxidoreductase</fullName>
    </submittedName>
</protein>
<dbReference type="EMBL" id="JASSVS010000001">
    <property type="protein sequence ID" value="MDL0429562.1"/>
    <property type="molecule type" value="Genomic_DNA"/>
</dbReference>
<dbReference type="PANTHER" id="PTHR16128:SF5">
    <property type="entry name" value="FAD_NAD(P)-BINDING OXIDOREDUCTASE FAMILY PROTEIN"/>
    <property type="match status" value="1"/>
</dbReference>
<dbReference type="PRINTS" id="PR00419">
    <property type="entry name" value="ADXRDTASE"/>
</dbReference>
<dbReference type="SUPFAM" id="SSF51905">
    <property type="entry name" value="FAD/NAD(P)-binding domain"/>
    <property type="match status" value="1"/>
</dbReference>
<gene>
    <name evidence="2" type="ORF">QPM17_00355</name>
</gene>
<feature type="domain" description="Amine oxidase" evidence="1">
    <location>
        <begin position="116"/>
        <end position="337"/>
    </location>
</feature>
<sequence>MFNQTDEMPVIRRIAIVGSGLAGLTAAHLLKEQNLTVTVFEKSRGPGGRMATKRVPGGSADIGAQYFTARSPAFIRFLNQHAGEASFGVWQGRFGYQNSAGAWESFPDEKRYVGIPRMTAVTRALSESVDVRVQTRIERLVPSGQQEWTLQDTDGENHGPFDAVIVTAPPAQAQDLFSNSQLPGLAEELREPVRQVQPCWATAAYFPKPLEQPYEGMRCKDDVLYWIANNSSKPGREDTGQWWVLHANPEWSRRHENSSPGEVAEEMIRAFQRVTGSDAQPDDRVPHRWLYAKSTATDTPGFCWFDDHRIGLAGDWLSGGRVEGAFLSASGLAARILADDT</sequence>
<name>A0ABT7I672_9GAMM</name>
<dbReference type="RefSeq" id="WP_285387786.1">
    <property type="nucleotide sequence ID" value="NZ_JASSVS010000001.1"/>
</dbReference>
<evidence type="ECO:0000259" key="1">
    <source>
        <dbReference type="Pfam" id="PF01593"/>
    </source>
</evidence>
<dbReference type="Proteomes" id="UP001227964">
    <property type="component" value="Unassembled WGS sequence"/>
</dbReference>
<evidence type="ECO:0000313" key="3">
    <source>
        <dbReference type="Proteomes" id="UP001227964"/>
    </source>
</evidence>
<dbReference type="Gene3D" id="3.50.50.60">
    <property type="entry name" value="FAD/NAD(P)-binding domain"/>
    <property type="match status" value="1"/>
</dbReference>